<sequence>MQPFVNENRSVPRSFIHPRWFISPADADPSHPGYQNTYTEHYLFGAGEKLLAEKLLEAEKLRNSLPPDRAEEFAVRFSGMAQELNSEFTETAPAAVTFPPPPKMSKHMEDLKRRRHGRAQARLPTGAELADIELRKRTRKVTATAASLQLPRPRLPPPSSAPARIKSAPAPAPAPAPKNIIDITETQDIEDWELSAAAQEETQFGQAGTQEHPIDLCELNTQEREWIEDYSGI</sequence>
<evidence type="ECO:0000313" key="3">
    <source>
        <dbReference type="Proteomes" id="UP000326924"/>
    </source>
</evidence>
<organism evidence="2 3">
    <name type="scientific">Sphaerosporella brunnea</name>
    <dbReference type="NCBI Taxonomy" id="1250544"/>
    <lineage>
        <taxon>Eukaryota</taxon>
        <taxon>Fungi</taxon>
        <taxon>Dikarya</taxon>
        <taxon>Ascomycota</taxon>
        <taxon>Pezizomycotina</taxon>
        <taxon>Pezizomycetes</taxon>
        <taxon>Pezizales</taxon>
        <taxon>Pyronemataceae</taxon>
        <taxon>Sphaerosporella</taxon>
    </lineage>
</organism>
<reference evidence="2 3" key="1">
    <citation type="submission" date="2019-09" db="EMBL/GenBank/DDBJ databases">
        <title>Draft genome of the ectomycorrhizal ascomycete Sphaerosporella brunnea.</title>
        <authorList>
            <consortium name="DOE Joint Genome Institute"/>
            <person name="Benucci G.M."/>
            <person name="Marozzi G."/>
            <person name="Antonielli L."/>
            <person name="Sanchez S."/>
            <person name="Marco P."/>
            <person name="Wang X."/>
            <person name="Falini L.B."/>
            <person name="Barry K."/>
            <person name="Haridas S."/>
            <person name="Lipzen A."/>
            <person name="Labutti K."/>
            <person name="Grigoriev I.V."/>
            <person name="Murat C."/>
            <person name="Martin F."/>
            <person name="Albertini E."/>
            <person name="Donnini D."/>
            <person name="Bonito G."/>
        </authorList>
    </citation>
    <scope>NUCLEOTIDE SEQUENCE [LARGE SCALE GENOMIC DNA]</scope>
    <source>
        <strain evidence="2 3">Sb_GMNB300</strain>
    </source>
</reference>
<comment type="caution">
    <text evidence="2">The sequence shown here is derived from an EMBL/GenBank/DDBJ whole genome shotgun (WGS) entry which is preliminary data.</text>
</comment>
<gene>
    <name evidence="2" type="ORF">FN846DRAFT_907242</name>
</gene>
<dbReference type="AlphaFoldDB" id="A0A5J5EXL5"/>
<keyword evidence="3" id="KW-1185">Reference proteome</keyword>
<accession>A0A5J5EXL5</accession>
<evidence type="ECO:0000313" key="2">
    <source>
        <dbReference type="EMBL" id="KAA8905884.1"/>
    </source>
</evidence>
<feature type="region of interest" description="Disordered" evidence="1">
    <location>
        <begin position="143"/>
        <end position="179"/>
    </location>
</feature>
<dbReference type="InParanoid" id="A0A5J5EXL5"/>
<dbReference type="Proteomes" id="UP000326924">
    <property type="component" value="Unassembled WGS sequence"/>
</dbReference>
<protein>
    <submittedName>
        <fullName evidence="2">Uncharacterized protein</fullName>
    </submittedName>
</protein>
<proteinExistence type="predicted"/>
<name>A0A5J5EXL5_9PEZI</name>
<dbReference type="OrthoDB" id="5415154at2759"/>
<evidence type="ECO:0000256" key="1">
    <source>
        <dbReference type="SAM" id="MobiDB-lite"/>
    </source>
</evidence>
<dbReference type="EMBL" id="VXIS01000094">
    <property type="protein sequence ID" value="KAA8905884.1"/>
    <property type="molecule type" value="Genomic_DNA"/>
</dbReference>